<dbReference type="RefSeq" id="WP_289164584.1">
    <property type="nucleotide sequence ID" value="NZ_CP141221.1"/>
</dbReference>
<comment type="caution">
    <text evidence="1">The sequence shown here is derived from an EMBL/GenBank/DDBJ whole genome shotgun (WGS) entry which is preliminary data.</text>
</comment>
<evidence type="ECO:0000313" key="2">
    <source>
        <dbReference type="Proteomes" id="UP001239462"/>
    </source>
</evidence>
<gene>
    <name evidence="1" type="ORF">QTN89_16645</name>
</gene>
<protein>
    <submittedName>
        <fullName evidence="1">Uncharacterized protein</fullName>
    </submittedName>
</protein>
<reference evidence="1 2" key="1">
    <citation type="submission" date="2023-06" db="EMBL/GenBank/DDBJ databases">
        <title>Roseiconus lacunae JC819 isolated from Gulf of Mannar region, Tamil Nadu.</title>
        <authorList>
            <person name="Pk S."/>
            <person name="Ch S."/>
            <person name="Ch V.R."/>
        </authorList>
    </citation>
    <scope>NUCLEOTIDE SEQUENCE [LARGE SCALE GENOMIC DNA]</scope>
    <source>
        <strain evidence="1 2">JC819</strain>
    </source>
</reference>
<accession>A0ABT7PKR2</accession>
<dbReference type="EMBL" id="JASZZN010000012">
    <property type="protein sequence ID" value="MDM4017077.1"/>
    <property type="molecule type" value="Genomic_DNA"/>
</dbReference>
<evidence type="ECO:0000313" key="1">
    <source>
        <dbReference type="EMBL" id="MDM4017077.1"/>
    </source>
</evidence>
<name>A0ABT7PKR2_9BACT</name>
<proteinExistence type="predicted"/>
<dbReference type="Proteomes" id="UP001239462">
    <property type="component" value="Unassembled WGS sequence"/>
</dbReference>
<organism evidence="1 2">
    <name type="scientific">Roseiconus lacunae</name>
    <dbReference type="NCBI Taxonomy" id="2605694"/>
    <lineage>
        <taxon>Bacteria</taxon>
        <taxon>Pseudomonadati</taxon>
        <taxon>Planctomycetota</taxon>
        <taxon>Planctomycetia</taxon>
        <taxon>Pirellulales</taxon>
        <taxon>Pirellulaceae</taxon>
        <taxon>Roseiconus</taxon>
    </lineage>
</organism>
<keyword evidence="2" id="KW-1185">Reference proteome</keyword>
<sequence length="412" mass="47377">MRSWLLTPWLQVLIFIVCLSRPGAAQDASPLFPLISDSEAKSKWVLVVITDEDPLTKSIEKANANHVDALSGHDLWCLPLLRHSMEELIEQRPDLKDRFVVNKLAVGIPSSWQTTQTANLPSRSMVILCDGYQRVLSLAAGVPDKRELIRMVEQAEEVSTLLSLYRDNPLRLSEELLFRAKERVARQYQQFIDEQSIEDFVGQRVEDEQTWRQAFGSYVAKLQPVYRIDTELRFSIPSDANTPRMRVLEQHCETRQDWCESILPWLQGKSLVSVIDSAVDATWQQPPVIDVTEASHHELLQWFQSRQAVSTIVMAVRPDLIAGQIAWPPPNVNLKLRGRTWSDLESAMSKHAYRKVALEELVFLFREFNVEPIVLNQGSRVRYVFFEHGKKKPAIVRESDLPGKYIRRLKID</sequence>